<dbReference type="RefSeq" id="XP_025339668.1">
    <property type="nucleotide sequence ID" value="XM_025484737.1"/>
</dbReference>
<feature type="region of interest" description="Disordered" evidence="6">
    <location>
        <begin position="239"/>
        <end position="270"/>
    </location>
</feature>
<dbReference type="Gene3D" id="1.20.1510.10">
    <property type="entry name" value="Cation efflux protein transmembrane domain"/>
    <property type="match status" value="1"/>
</dbReference>
<keyword evidence="5 7" id="KW-0472">Membrane</keyword>
<dbReference type="EMBL" id="PKFO01000001">
    <property type="protein sequence ID" value="PVH18728.1"/>
    <property type="molecule type" value="Genomic_DNA"/>
</dbReference>
<dbReference type="NCBIfam" id="TIGR01297">
    <property type="entry name" value="CDF"/>
    <property type="match status" value="1"/>
</dbReference>
<feature type="domain" description="Cation efflux protein transmembrane" evidence="8">
    <location>
        <begin position="295"/>
        <end position="492"/>
    </location>
</feature>
<feature type="transmembrane region" description="Helical" evidence="7">
    <location>
        <begin position="403"/>
        <end position="424"/>
    </location>
</feature>
<keyword evidence="3 7" id="KW-0812">Transmembrane</keyword>
<dbReference type="Gene3D" id="3.30.70.1350">
    <property type="entry name" value="Cation efflux protein, cytoplasmic domain"/>
    <property type="match status" value="1"/>
</dbReference>
<dbReference type="InterPro" id="IPR036837">
    <property type="entry name" value="Cation_efflux_CTD_sf"/>
</dbReference>
<feature type="transmembrane region" description="Helical" evidence="7">
    <location>
        <begin position="321"/>
        <end position="342"/>
    </location>
</feature>
<accession>A0A2V1ALM3</accession>
<evidence type="ECO:0000313" key="10">
    <source>
        <dbReference type="Proteomes" id="UP000244309"/>
    </source>
</evidence>
<evidence type="ECO:0000313" key="9">
    <source>
        <dbReference type="EMBL" id="PVH18728.1"/>
    </source>
</evidence>
<dbReference type="GO" id="GO:0098771">
    <property type="term" value="P:inorganic ion homeostasis"/>
    <property type="evidence" value="ECO:0007669"/>
    <property type="project" value="UniProtKB-ARBA"/>
</dbReference>
<dbReference type="VEuPathDB" id="FungiDB:CXQ85_001014"/>
<dbReference type="InterPro" id="IPR050291">
    <property type="entry name" value="CDF_Transporter"/>
</dbReference>
<keyword evidence="2" id="KW-0813">Transport</keyword>
<dbReference type="InterPro" id="IPR027469">
    <property type="entry name" value="Cation_efflux_TMD_sf"/>
</dbReference>
<evidence type="ECO:0000256" key="3">
    <source>
        <dbReference type="ARBA" id="ARBA00022692"/>
    </source>
</evidence>
<dbReference type="GO" id="GO:0030003">
    <property type="term" value="P:intracellular monoatomic cation homeostasis"/>
    <property type="evidence" value="ECO:0007669"/>
    <property type="project" value="UniProtKB-ARBA"/>
</dbReference>
<evidence type="ECO:0000256" key="5">
    <source>
        <dbReference type="ARBA" id="ARBA00023136"/>
    </source>
</evidence>
<evidence type="ECO:0000259" key="8">
    <source>
        <dbReference type="Pfam" id="PF01545"/>
    </source>
</evidence>
<evidence type="ECO:0000256" key="6">
    <source>
        <dbReference type="SAM" id="MobiDB-lite"/>
    </source>
</evidence>
<dbReference type="InterPro" id="IPR058533">
    <property type="entry name" value="Cation_efflux_TM"/>
</dbReference>
<dbReference type="SUPFAM" id="SSF161111">
    <property type="entry name" value="Cation efflux protein transmembrane domain-like"/>
    <property type="match status" value="1"/>
</dbReference>
<dbReference type="PANTHER" id="PTHR43840">
    <property type="entry name" value="MITOCHONDRIAL METAL TRANSPORTER 1-RELATED"/>
    <property type="match status" value="1"/>
</dbReference>
<dbReference type="Pfam" id="PF01545">
    <property type="entry name" value="Cation_efflux"/>
    <property type="match status" value="1"/>
</dbReference>
<dbReference type="STRING" id="45357.A0A2V1ALM3"/>
<comment type="caution">
    <text evidence="9">The sequence shown here is derived from an EMBL/GenBank/DDBJ whole genome shotgun (WGS) entry which is preliminary data.</text>
</comment>
<evidence type="ECO:0000256" key="2">
    <source>
        <dbReference type="ARBA" id="ARBA00022448"/>
    </source>
</evidence>
<protein>
    <recommendedName>
        <fullName evidence="8">Cation efflux protein transmembrane domain-containing protein</fullName>
    </recommendedName>
</protein>
<keyword evidence="4 7" id="KW-1133">Transmembrane helix</keyword>
<feature type="transmembrane region" description="Helical" evidence="7">
    <location>
        <begin position="363"/>
        <end position="383"/>
    </location>
</feature>
<dbReference type="PANTHER" id="PTHR43840:SF4">
    <property type="entry name" value="CDF DIVALENT METAL CATION TRANSPORTER (EUROFUNG)"/>
    <property type="match status" value="1"/>
</dbReference>
<name>A0A2V1ALM3_9ASCO</name>
<dbReference type="OrthoDB" id="78296at2759"/>
<dbReference type="GO" id="GO:0008324">
    <property type="term" value="F:monoatomic cation transmembrane transporter activity"/>
    <property type="evidence" value="ECO:0007669"/>
    <property type="project" value="InterPro"/>
</dbReference>
<comment type="subcellular location">
    <subcellularLocation>
        <location evidence="1">Membrane</location>
        <topology evidence="1">Multi-pass membrane protein</topology>
    </subcellularLocation>
</comment>
<dbReference type="FunFam" id="1.20.1510.10:FF:000005">
    <property type="entry name" value="Putative Cation diffusion facilitator 1"/>
    <property type="match status" value="1"/>
</dbReference>
<sequence>MGISKSDSSPVLKRQAASAGRDVSSGQAETAPLLHSHSYNRASPEAFYGPRSGSRERRLHHQRALTVESPSSRERRRSESPVLNGRRSSVSALELHKHNPRHSSVQGPTMPFYQRLLSSGFTVSNPMGSSHDLTAGFAFSDTGSVRSVDVENDDYFDRPFRRMSVLNELRPEKLIGDWSPVADWKAGYVDPKSVKWSSGLRKFYTEQNELIERFSEIDNFLDYGKIHLNMLNTYTDPKNPKKLSSLEEEPEQSSEPMEQTNSKSRLNAEPGNIREGGQFLGYDEEQSSQSVLVAILVNFAVNTVLLIGKIVISLLTNSLSVIASLVDSVLDFLSTFIIYIANRLSNNKNWRTQILYPIGRTKLEPLGILIFSVIIIISFFQVGLESFKKLFLSRPEERVIVEIGLDAIAIMLATILAKIVCWAWCITSKSSSVQALAQDAMTDVIFNTVSLIMPTIGHYAGLWWADPLGALVLSVYIIISWGYTAFEHIDNLTGAVASATDYKVILYLAYRFAECIKSITALKVYHVGDLLNVEIDVVFDTENYNLSFKDAHDIAEALQYAIESLPMVER</sequence>
<feature type="transmembrane region" description="Helical" evidence="7">
    <location>
        <begin position="291"/>
        <end position="315"/>
    </location>
</feature>
<gene>
    <name evidence="9" type="ORF">CXQ85_001014</name>
</gene>
<evidence type="ECO:0000256" key="7">
    <source>
        <dbReference type="SAM" id="Phobius"/>
    </source>
</evidence>
<evidence type="ECO:0000256" key="4">
    <source>
        <dbReference type="ARBA" id="ARBA00022989"/>
    </source>
</evidence>
<dbReference type="InterPro" id="IPR002524">
    <property type="entry name" value="Cation_efflux"/>
</dbReference>
<dbReference type="GeneID" id="37006345"/>
<evidence type="ECO:0000256" key="1">
    <source>
        <dbReference type="ARBA" id="ARBA00004141"/>
    </source>
</evidence>
<dbReference type="SUPFAM" id="SSF160240">
    <property type="entry name" value="Cation efflux protein cytoplasmic domain-like"/>
    <property type="match status" value="1"/>
</dbReference>
<dbReference type="AlphaFoldDB" id="A0A2V1ALM3"/>
<proteinExistence type="predicted"/>
<keyword evidence="10" id="KW-1185">Reference proteome</keyword>
<organism evidence="9 10">
    <name type="scientific">Candidozyma haemuli</name>
    <dbReference type="NCBI Taxonomy" id="45357"/>
    <lineage>
        <taxon>Eukaryota</taxon>
        <taxon>Fungi</taxon>
        <taxon>Dikarya</taxon>
        <taxon>Ascomycota</taxon>
        <taxon>Saccharomycotina</taxon>
        <taxon>Pichiomycetes</taxon>
        <taxon>Metschnikowiaceae</taxon>
        <taxon>Candidozyma</taxon>
    </lineage>
</organism>
<reference evidence="9 10" key="1">
    <citation type="submission" date="2017-12" db="EMBL/GenBank/DDBJ databases">
        <title>Genome Sequence of a Multidrug-Resistant Candida haemulonii Isolate from a Patient with Chronic Leg Ulcers in Israel.</title>
        <authorList>
            <person name="Chow N.A."/>
            <person name="Gade L."/>
            <person name="Batra D."/>
            <person name="Rowe L.A."/>
            <person name="Ben-Ami R."/>
            <person name="Loparev V.N."/>
            <person name="Litvintseva A.P."/>
        </authorList>
    </citation>
    <scope>NUCLEOTIDE SEQUENCE [LARGE SCALE GENOMIC DNA]</scope>
    <source>
        <strain evidence="9 10">B11899</strain>
    </source>
</reference>
<dbReference type="GO" id="GO:0016020">
    <property type="term" value="C:membrane"/>
    <property type="evidence" value="ECO:0007669"/>
    <property type="project" value="UniProtKB-SubCell"/>
</dbReference>
<dbReference type="Proteomes" id="UP000244309">
    <property type="component" value="Unassembled WGS sequence"/>
</dbReference>
<feature type="transmembrane region" description="Helical" evidence="7">
    <location>
        <begin position="468"/>
        <end position="486"/>
    </location>
</feature>
<feature type="region of interest" description="Disordered" evidence="6">
    <location>
        <begin position="1"/>
        <end position="89"/>
    </location>
</feature>